<comment type="similarity">
    <text evidence="1">Belongs to the DNA polymerase type-B-like family.</text>
</comment>
<dbReference type="Proteomes" id="UP001648503">
    <property type="component" value="Unassembled WGS sequence"/>
</dbReference>
<feature type="compositionally biased region" description="Basic and acidic residues" evidence="5">
    <location>
        <begin position="699"/>
        <end position="720"/>
    </location>
</feature>
<evidence type="ECO:0000256" key="5">
    <source>
        <dbReference type="SAM" id="MobiDB-lite"/>
    </source>
</evidence>
<dbReference type="Gene3D" id="1.10.1410.10">
    <property type="match status" value="1"/>
</dbReference>
<feature type="compositionally biased region" description="Polar residues" evidence="5">
    <location>
        <begin position="105"/>
        <end position="119"/>
    </location>
</feature>
<dbReference type="Gene3D" id="3.30.460.10">
    <property type="entry name" value="Beta Polymerase, domain 2"/>
    <property type="match status" value="1"/>
</dbReference>
<evidence type="ECO:0000313" key="8">
    <source>
        <dbReference type="EMBL" id="KAH6596626.1"/>
    </source>
</evidence>
<keyword evidence="3" id="KW-0479">Metal-binding</keyword>
<evidence type="ECO:0000313" key="9">
    <source>
        <dbReference type="Proteomes" id="UP001648503"/>
    </source>
</evidence>
<evidence type="ECO:0000256" key="4">
    <source>
        <dbReference type="ARBA" id="ARBA00022842"/>
    </source>
</evidence>
<sequence>MTDDYSELSEADMELTTDMDDELATAGTSGLCKPFLDAVSSIQDLAGDEYIPTGTNITAHLRELKAKLPMSAKTSTLMQGFDQDDFISFGTSGDEGETIDKEANTTDTAESGGLSSTPVSAGRRLSGRGPSGSADQNASHLERRFMSVDPLTPVPVPPWVPNRRPYSSDMLLMLDQEIDDYIDYVKPTKAEHSLRRLTIARVRQVVTKVWKDATVHVFGSFQTKLYLPSSDVDIVVVGQACIVPQCLRTLAKAFTKAGTFSRMEVIEKTKVPIIKAVDALTQFSLDISFNIVNGIQSADIVKRFINDPYYGEGVMPLMLIIKQFLVQRHLNEVFGGGLGSYGLLIMVSSFLMMHPKLQSGQIRARNNLGILLLEFFELYGKHFDFQNVGIGLSFEKTWYTTRSPSNPSPRGPRQSVLILLDPQDSSNDVGRGSYNFMSIRREFARAFNILQAMIGAGYERQHQRDMSLDPKPSSHFNSPSHVRFGSDSDHNNSRQGGREMVTMLGSILTIGRPVLEHREFVQKRYDDLPVLDPAMWELLQKQDVVVPEPVVTLKRKRGGRNDDMDDTIVYVAVSSDDENDTESEADLRAHPAKRSRADRHGSGGHAGGNHAKKQDLRRGLQKSGGQADGNSHDEESSEGPSWGDLKYSDDNDEESSEDGRGPLGHMLSASVKRARGGGRGRIAGGHGSQRGGNRGKTSRLGDRSHTDQHSHPSHRRDSSRGARGGAQGHSHKTTTRSKSWRGRQH</sequence>
<feature type="region of interest" description="Disordered" evidence="5">
    <location>
        <begin position="573"/>
        <end position="745"/>
    </location>
</feature>
<organism evidence="8 9">
    <name type="scientific">Batrachochytrium salamandrivorans</name>
    <dbReference type="NCBI Taxonomy" id="1357716"/>
    <lineage>
        <taxon>Eukaryota</taxon>
        <taxon>Fungi</taxon>
        <taxon>Fungi incertae sedis</taxon>
        <taxon>Chytridiomycota</taxon>
        <taxon>Chytridiomycota incertae sedis</taxon>
        <taxon>Chytridiomycetes</taxon>
        <taxon>Rhizophydiales</taxon>
        <taxon>Rhizophydiales incertae sedis</taxon>
        <taxon>Batrachochytrium</taxon>
    </lineage>
</organism>
<dbReference type="InterPro" id="IPR045862">
    <property type="entry name" value="Trf4-like"/>
</dbReference>
<evidence type="ECO:0000256" key="3">
    <source>
        <dbReference type="ARBA" id="ARBA00022723"/>
    </source>
</evidence>
<dbReference type="InterPro" id="IPR002058">
    <property type="entry name" value="PAP_assoc"/>
</dbReference>
<dbReference type="SUPFAM" id="SSF81631">
    <property type="entry name" value="PAP/OAS1 substrate-binding domain"/>
    <property type="match status" value="1"/>
</dbReference>
<dbReference type="InterPro" id="IPR043519">
    <property type="entry name" value="NT_sf"/>
</dbReference>
<feature type="region of interest" description="Disordered" evidence="5">
    <location>
        <begin position="88"/>
        <end position="137"/>
    </location>
</feature>
<dbReference type="InterPro" id="IPR054708">
    <property type="entry name" value="MTPAP-like_central"/>
</dbReference>
<dbReference type="PANTHER" id="PTHR23092">
    <property type="entry name" value="POLY(A) RNA POLYMERASE"/>
    <property type="match status" value="1"/>
</dbReference>
<name>A0ABQ8FDY7_9FUNG</name>
<dbReference type="EC" id="2.7.7.19" evidence="2"/>
<dbReference type="Pfam" id="PF03828">
    <property type="entry name" value="PAP_assoc"/>
    <property type="match status" value="1"/>
</dbReference>
<comment type="caution">
    <text evidence="8">The sequence shown here is derived from an EMBL/GenBank/DDBJ whole genome shotgun (WGS) entry which is preliminary data.</text>
</comment>
<evidence type="ECO:0000256" key="1">
    <source>
        <dbReference type="ARBA" id="ARBA00008593"/>
    </source>
</evidence>
<accession>A0ABQ8FDY7</accession>
<reference evidence="8 9" key="1">
    <citation type="submission" date="2021-02" db="EMBL/GenBank/DDBJ databases">
        <title>Variation within the Batrachochytrium salamandrivorans European outbreak.</title>
        <authorList>
            <person name="Kelly M."/>
            <person name="Pasmans F."/>
            <person name="Shea T.P."/>
            <person name="Munoz J.F."/>
            <person name="Carranza S."/>
            <person name="Cuomo C.A."/>
            <person name="Martel A."/>
        </authorList>
    </citation>
    <scope>NUCLEOTIDE SEQUENCE [LARGE SCALE GENOMIC DNA]</scope>
    <source>
        <strain evidence="8 9">AMFP18/2</strain>
    </source>
</reference>
<keyword evidence="9" id="KW-1185">Reference proteome</keyword>
<feature type="compositionally biased region" description="Low complexity" evidence="5">
    <location>
        <begin position="120"/>
        <end position="133"/>
    </location>
</feature>
<feature type="compositionally biased region" description="Gly residues" evidence="5">
    <location>
        <begin position="679"/>
        <end position="694"/>
    </location>
</feature>
<dbReference type="SUPFAM" id="SSF81301">
    <property type="entry name" value="Nucleotidyltransferase"/>
    <property type="match status" value="1"/>
</dbReference>
<evidence type="ECO:0000256" key="2">
    <source>
        <dbReference type="ARBA" id="ARBA00012388"/>
    </source>
</evidence>
<dbReference type="Pfam" id="PF22600">
    <property type="entry name" value="MTPAP-like_central"/>
    <property type="match status" value="1"/>
</dbReference>
<gene>
    <name evidence="8" type="ORF">BASA50_004957</name>
</gene>
<evidence type="ECO:0000259" key="7">
    <source>
        <dbReference type="Pfam" id="PF22600"/>
    </source>
</evidence>
<dbReference type="PANTHER" id="PTHR23092:SF15">
    <property type="entry name" value="INACTIVE NON-CANONICAL POLY(A) RNA POLYMERASE PROTEIN TRF4-2-RELATED"/>
    <property type="match status" value="1"/>
</dbReference>
<evidence type="ECO:0000259" key="6">
    <source>
        <dbReference type="Pfam" id="PF03828"/>
    </source>
</evidence>
<feature type="region of interest" description="Disordered" evidence="5">
    <location>
        <begin position="461"/>
        <end position="496"/>
    </location>
</feature>
<dbReference type="EMBL" id="JAFCIX010000204">
    <property type="protein sequence ID" value="KAH6596626.1"/>
    <property type="molecule type" value="Genomic_DNA"/>
</dbReference>
<feature type="domain" description="PAP-associated" evidence="6">
    <location>
        <begin position="367"/>
        <end position="427"/>
    </location>
</feature>
<feature type="domain" description="Poly(A) RNA polymerase mitochondrial-like central palm" evidence="7">
    <location>
        <begin position="174"/>
        <end position="303"/>
    </location>
</feature>
<proteinExistence type="inferred from homology"/>
<feature type="compositionally biased region" description="Acidic residues" evidence="5">
    <location>
        <begin position="575"/>
        <end position="584"/>
    </location>
</feature>
<feature type="compositionally biased region" description="Basic residues" evidence="5">
    <location>
        <begin position="729"/>
        <end position="745"/>
    </location>
</feature>
<dbReference type="CDD" id="cd05402">
    <property type="entry name" value="NT_PAP_TUTase"/>
    <property type="match status" value="1"/>
</dbReference>
<protein>
    <recommendedName>
        <fullName evidence="2">polynucleotide adenylyltransferase</fullName>
        <ecNumber evidence="2">2.7.7.19</ecNumber>
    </recommendedName>
</protein>
<keyword evidence="4" id="KW-0460">Magnesium</keyword>